<comment type="caution">
    <text evidence="1">The sequence shown here is derived from an EMBL/GenBank/DDBJ whole genome shotgun (WGS) entry which is preliminary data.</text>
</comment>
<dbReference type="InterPro" id="IPR006450">
    <property type="entry name" value="Phage_HK97_gp6-like"/>
</dbReference>
<organism evidence="1 2">
    <name type="scientific">Ralstonia insidiosa</name>
    <dbReference type="NCBI Taxonomy" id="190721"/>
    <lineage>
        <taxon>Bacteria</taxon>
        <taxon>Pseudomonadati</taxon>
        <taxon>Pseudomonadota</taxon>
        <taxon>Betaproteobacteria</taxon>
        <taxon>Burkholderiales</taxon>
        <taxon>Burkholderiaceae</taxon>
        <taxon>Ralstonia</taxon>
    </lineage>
</organism>
<dbReference type="Proteomes" id="UP000575469">
    <property type="component" value="Unassembled WGS sequence"/>
</dbReference>
<dbReference type="CDD" id="cd08054">
    <property type="entry name" value="gp6"/>
    <property type="match status" value="2"/>
</dbReference>
<accession>A0A848NP32</accession>
<dbReference type="InterPro" id="IPR011738">
    <property type="entry name" value="Phage_CHP"/>
</dbReference>
<dbReference type="NCBIfam" id="TIGR02215">
    <property type="entry name" value="phage_chp_gp8"/>
    <property type="match status" value="1"/>
</dbReference>
<gene>
    <name evidence="1" type="ORF">HGR00_02530</name>
</gene>
<dbReference type="RefSeq" id="WP_169339138.1">
    <property type="nucleotide sequence ID" value="NZ_JABBZM010000002.1"/>
</dbReference>
<dbReference type="AlphaFoldDB" id="A0A848NP32"/>
<evidence type="ECO:0000313" key="2">
    <source>
        <dbReference type="Proteomes" id="UP000575469"/>
    </source>
</evidence>
<proteinExistence type="predicted"/>
<reference evidence="1 2" key="1">
    <citation type="submission" date="2020-04" db="EMBL/GenBank/DDBJ databases">
        <title>Ralstonia insidiosa genome sequencing and assembly.</title>
        <authorList>
            <person name="Martins R.C.R."/>
            <person name="Perdigao-Neto L.V."/>
            <person name="Levin A.S.S."/>
            <person name="Costa S.F."/>
        </authorList>
    </citation>
    <scope>NUCLEOTIDE SEQUENCE [LARGE SCALE GENOMIC DNA]</scope>
    <source>
        <strain evidence="1 2">5047</strain>
    </source>
</reference>
<dbReference type="NCBIfam" id="TIGR01560">
    <property type="entry name" value="put_DNA_pack"/>
    <property type="match status" value="1"/>
</dbReference>
<dbReference type="InterPro" id="IPR021146">
    <property type="entry name" value="Phage_gp6-like_head-tail"/>
</dbReference>
<dbReference type="EMBL" id="JABBZM010000002">
    <property type="protein sequence ID" value="NMV36781.1"/>
    <property type="molecule type" value="Genomic_DNA"/>
</dbReference>
<name>A0A848NP32_9RALS</name>
<evidence type="ECO:0000313" key="1">
    <source>
        <dbReference type="EMBL" id="NMV36781.1"/>
    </source>
</evidence>
<sequence length="284" mass="30405">MPLQIITPPTAEPISLPEAKLHLRVDIADDDTLIGALVSAARDYAEGLTRKQMVAARCKQVLDSFPGPSLMGVPYGRAFSLPGHAIYLERGPVLQVVSIQYLDMGGNVQTMPTTDYTVDYSSDPVRITPVFGKIWPIPLPQIGAVWVTFDAGFAAPLTADIGAGTVAVQGWKPLAVGDVLRLSNGGGALPAPLRSNTDYYVQNVVSPGEYKLAASPGGSAIALTDAGTGQSFVGVVPEGMKAWLKIRLAALYENREEVAIMSRGKIEPLPYVDRLLDNYITHEF</sequence>
<protein>
    <submittedName>
        <fullName evidence="1">Phage head-tail connector protein</fullName>
    </submittedName>
</protein>
<dbReference type="Pfam" id="PF05135">
    <property type="entry name" value="Phage_connect_1"/>
    <property type="match status" value="1"/>
</dbReference>
<dbReference type="Gene3D" id="1.10.3230.30">
    <property type="entry name" value="Phage gp6-like head-tail connector protein"/>
    <property type="match status" value="1"/>
</dbReference>